<proteinExistence type="predicted"/>
<comment type="caution">
    <text evidence="2">The sequence shown here is derived from an EMBL/GenBank/DDBJ whole genome shotgun (WGS) entry which is preliminary data.</text>
</comment>
<accession>A0ABS5IU62</accession>
<organism evidence="2 3">
    <name type="scientific">Chitinophaga hostae</name>
    <dbReference type="NCBI Taxonomy" id="2831022"/>
    <lineage>
        <taxon>Bacteria</taxon>
        <taxon>Pseudomonadati</taxon>
        <taxon>Bacteroidota</taxon>
        <taxon>Chitinophagia</taxon>
        <taxon>Chitinophagales</taxon>
        <taxon>Chitinophagaceae</taxon>
        <taxon>Chitinophaga</taxon>
    </lineage>
</organism>
<feature type="compositionally biased region" description="Polar residues" evidence="1">
    <location>
        <begin position="1"/>
        <end position="17"/>
    </location>
</feature>
<reference evidence="2 3" key="1">
    <citation type="submission" date="2021-04" db="EMBL/GenBank/DDBJ databases">
        <title>Chitinophaga sp. nov., isolated from the rhizosphere soil.</title>
        <authorList>
            <person name="He S."/>
        </authorList>
    </citation>
    <scope>NUCLEOTIDE SEQUENCE [LARGE SCALE GENOMIC DNA]</scope>
    <source>
        <strain evidence="2 3">2R12</strain>
    </source>
</reference>
<keyword evidence="3" id="KW-1185">Reference proteome</keyword>
<evidence type="ECO:0008006" key="4">
    <source>
        <dbReference type="Google" id="ProtNLM"/>
    </source>
</evidence>
<dbReference type="RefSeq" id="WP_211971491.1">
    <property type="nucleotide sequence ID" value="NZ_JAGTXB010000001.1"/>
</dbReference>
<dbReference type="Proteomes" id="UP000676386">
    <property type="component" value="Unassembled WGS sequence"/>
</dbReference>
<gene>
    <name evidence="2" type="ORF">KE626_03550</name>
</gene>
<protein>
    <recommendedName>
        <fullName evidence="4">LTXXQ motif family protein</fullName>
    </recommendedName>
</protein>
<evidence type="ECO:0000256" key="1">
    <source>
        <dbReference type="SAM" id="MobiDB-lite"/>
    </source>
</evidence>
<name>A0ABS5IU62_9BACT</name>
<evidence type="ECO:0000313" key="2">
    <source>
        <dbReference type="EMBL" id="MBS0026380.1"/>
    </source>
</evidence>
<dbReference type="EMBL" id="JAGTXB010000001">
    <property type="protein sequence ID" value="MBS0026380.1"/>
    <property type="molecule type" value="Genomic_DNA"/>
</dbReference>
<sequence length="153" mass="17852">MFVLLSTSGVSSAQQPPSDDPAEKIKAIQIQYLTKKLDLTTEEAQKFLPVYNNYTSEVEQLIAERRQKRELERLSTDNADDAARKNMDKELKYEKRLLDIRSRYSTEFQRVLPGRKAGMVFKSEREFRNIMINHLNSQRMNRMGQGGGLRRRP</sequence>
<feature type="region of interest" description="Disordered" evidence="1">
    <location>
        <begin position="1"/>
        <end position="22"/>
    </location>
</feature>
<evidence type="ECO:0000313" key="3">
    <source>
        <dbReference type="Proteomes" id="UP000676386"/>
    </source>
</evidence>